<organism evidence="1 2">
    <name type="scientific">Bacteroides uniformis</name>
    <dbReference type="NCBI Taxonomy" id="820"/>
    <lineage>
        <taxon>Bacteria</taxon>
        <taxon>Pseudomonadati</taxon>
        <taxon>Bacteroidota</taxon>
        <taxon>Bacteroidia</taxon>
        <taxon>Bacteroidales</taxon>
        <taxon>Bacteroidaceae</taxon>
        <taxon>Bacteroides</taxon>
    </lineage>
</organism>
<protein>
    <submittedName>
        <fullName evidence="1">Uncharacterized protein</fullName>
    </submittedName>
</protein>
<evidence type="ECO:0000313" key="2">
    <source>
        <dbReference type="Proteomes" id="UP000095419"/>
    </source>
</evidence>
<dbReference type="EMBL" id="CYZF01000001">
    <property type="protein sequence ID" value="CUN37484.1"/>
    <property type="molecule type" value="Genomic_DNA"/>
</dbReference>
<dbReference type="Proteomes" id="UP000095419">
    <property type="component" value="Unassembled WGS sequence"/>
</dbReference>
<name>A0A173WDJ2_BACUN</name>
<evidence type="ECO:0000313" key="1">
    <source>
        <dbReference type="EMBL" id="CUN37484.1"/>
    </source>
</evidence>
<proteinExistence type="predicted"/>
<dbReference type="AlphaFoldDB" id="A0A173WDJ2"/>
<accession>A0A173WDJ2</accession>
<sequence length="35" mass="4393">MGKKNRIYLSTLLTAYHHYQRIFKEEREIKKYNYG</sequence>
<reference evidence="1 2" key="1">
    <citation type="submission" date="2015-09" db="EMBL/GenBank/DDBJ databases">
        <authorList>
            <consortium name="Pathogen Informatics"/>
        </authorList>
    </citation>
    <scope>NUCLEOTIDE SEQUENCE [LARGE SCALE GENOMIC DNA]</scope>
    <source>
        <strain evidence="1 2">2789STDY5608791</strain>
    </source>
</reference>
<gene>
    <name evidence="1" type="ORF">ERS417307_00016</name>
</gene>